<dbReference type="GO" id="GO:0075713">
    <property type="term" value="P:establishment of integrated proviral latency"/>
    <property type="evidence" value="ECO:0007669"/>
    <property type="project" value="UniProtKB-KW"/>
</dbReference>
<dbReference type="Proteomes" id="UP000317877">
    <property type="component" value="Segment"/>
</dbReference>
<evidence type="ECO:0000256" key="4">
    <source>
        <dbReference type="ARBA" id="ARBA00022801"/>
    </source>
</evidence>
<feature type="domain" description="Tyr recombinase" evidence="10">
    <location>
        <begin position="180"/>
        <end position="383"/>
    </location>
</feature>
<dbReference type="GO" id="GO:0016787">
    <property type="term" value="F:hydrolase activity"/>
    <property type="evidence" value="ECO:0007669"/>
    <property type="project" value="UniProtKB-KW"/>
</dbReference>
<evidence type="ECO:0000256" key="3">
    <source>
        <dbReference type="ARBA" id="ARBA00022679"/>
    </source>
</evidence>
<evidence type="ECO:0000256" key="8">
    <source>
        <dbReference type="ARBA" id="ARBA00023195"/>
    </source>
</evidence>
<evidence type="ECO:0000256" key="6">
    <source>
        <dbReference type="ARBA" id="ARBA00023125"/>
    </source>
</evidence>
<keyword evidence="12" id="KW-1185">Reference proteome</keyword>
<dbReference type="GO" id="GO:0003677">
    <property type="term" value="F:DNA binding"/>
    <property type="evidence" value="ECO:0007669"/>
    <property type="project" value="UniProtKB-KW"/>
</dbReference>
<dbReference type="RefSeq" id="YP_009847972.1">
    <property type="nucleotide sequence ID" value="NC_048780.1"/>
</dbReference>
<keyword evidence="4" id="KW-0378">Hydrolase</keyword>
<dbReference type="PANTHER" id="PTHR30349">
    <property type="entry name" value="PHAGE INTEGRASE-RELATED"/>
    <property type="match status" value="1"/>
</dbReference>
<evidence type="ECO:0000256" key="2">
    <source>
        <dbReference type="ARBA" id="ARBA00016082"/>
    </source>
</evidence>
<evidence type="ECO:0000256" key="7">
    <source>
        <dbReference type="ARBA" id="ARBA00023172"/>
    </source>
</evidence>
<dbReference type="GeneID" id="55618372"/>
<dbReference type="InterPro" id="IPR013762">
    <property type="entry name" value="Integrase-like_cat_sf"/>
</dbReference>
<evidence type="ECO:0000313" key="12">
    <source>
        <dbReference type="Proteomes" id="UP000317877"/>
    </source>
</evidence>
<protein>
    <recommendedName>
        <fullName evidence="2">Integrase</fullName>
    </recommendedName>
</protein>
<dbReference type="CDD" id="cd01189">
    <property type="entry name" value="INT_ICEBs1_C_like"/>
    <property type="match status" value="1"/>
</dbReference>
<dbReference type="EMBL" id="MK937613">
    <property type="protein sequence ID" value="QDH93737.1"/>
    <property type="molecule type" value="Genomic_DNA"/>
</dbReference>
<evidence type="ECO:0000256" key="9">
    <source>
        <dbReference type="SAM" id="MobiDB-lite"/>
    </source>
</evidence>
<keyword evidence="7" id="KW-0233">DNA recombination</keyword>
<dbReference type="InterPro" id="IPR002104">
    <property type="entry name" value="Integrase_catalytic"/>
</dbReference>
<dbReference type="InterPro" id="IPR050090">
    <property type="entry name" value="Tyrosine_recombinase_XerCD"/>
</dbReference>
<keyword evidence="5" id="KW-0229">DNA integration</keyword>
<dbReference type="KEGG" id="vg:55618372"/>
<dbReference type="Pfam" id="PF00589">
    <property type="entry name" value="Phage_integrase"/>
    <property type="match status" value="1"/>
</dbReference>
<proteinExistence type="inferred from homology"/>
<keyword evidence="3" id="KW-0808">Transferase</keyword>
<keyword evidence="8" id="KW-1160">Virus entry into host cell</keyword>
<dbReference type="GO" id="GO:0016740">
    <property type="term" value="F:transferase activity"/>
    <property type="evidence" value="ECO:0007669"/>
    <property type="project" value="UniProtKB-KW"/>
</dbReference>
<gene>
    <name evidence="11" type="primary">26</name>
    <name evidence="11" type="ORF">SEA_STAB_26</name>
</gene>
<dbReference type="GO" id="GO:0044826">
    <property type="term" value="P:viral genome integration into host DNA"/>
    <property type="evidence" value="ECO:0007669"/>
    <property type="project" value="UniProtKB-KW"/>
</dbReference>
<feature type="region of interest" description="Disordered" evidence="9">
    <location>
        <begin position="1"/>
        <end position="31"/>
    </location>
</feature>
<dbReference type="InterPro" id="IPR010998">
    <property type="entry name" value="Integrase_recombinase_N"/>
</dbReference>
<dbReference type="InterPro" id="IPR011010">
    <property type="entry name" value="DNA_brk_join_enz"/>
</dbReference>
<evidence type="ECO:0000256" key="1">
    <source>
        <dbReference type="ARBA" id="ARBA00008857"/>
    </source>
</evidence>
<dbReference type="Gene3D" id="1.10.443.10">
    <property type="entry name" value="Intergrase catalytic core"/>
    <property type="match status" value="1"/>
</dbReference>
<dbReference type="GO" id="GO:0015074">
    <property type="term" value="P:DNA integration"/>
    <property type="evidence" value="ECO:0007669"/>
    <property type="project" value="UniProtKB-KW"/>
</dbReference>
<organism evidence="11 12">
    <name type="scientific">Corynebacterium phage StAB</name>
    <dbReference type="NCBI Taxonomy" id="2591204"/>
    <lineage>
        <taxon>Viruses</taxon>
        <taxon>Duplodnaviria</taxon>
        <taxon>Heunggongvirae</taxon>
        <taxon>Uroviricota</taxon>
        <taxon>Caudoviricetes</taxon>
        <taxon>Samwavirus</taxon>
        <taxon>Samwavirus StAB</taxon>
    </lineage>
</organism>
<dbReference type="GO" id="GO:0006310">
    <property type="term" value="P:DNA recombination"/>
    <property type="evidence" value="ECO:0007669"/>
    <property type="project" value="UniProtKB-KW"/>
</dbReference>
<evidence type="ECO:0000313" key="11">
    <source>
        <dbReference type="EMBL" id="QDH93737.1"/>
    </source>
</evidence>
<dbReference type="SUPFAM" id="SSF56349">
    <property type="entry name" value="DNA breaking-rejoining enzymes"/>
    <property type="match status" value="1"/>
</dbReference>
<reference evidence="11 12" key="1">
    <citation type="submission" date="2019-05" db="EMBL/GenBank/DDBJ databases">
        <authorList>
            <person name="Akhtar B.I."/>
            <person name="Arnold A.M."/>
            <person name="Bradley E.T."/>
            <person name="Brothers B.H."/>
            <person name="Butler T.D."/>
            <person name="Camp E.M."/>
            <person name="Carlisle A.C."/>
            <person name="Causey C.L."/>
            <person name="Cole L.M."/>
            <person name="Cordle B.A."/>
            <person name="Council J.C."/>
            <person name="Cranford T.B."/>
            <person name="Davidson A.L."/>
            <person name="Davis T.J."/>
            <person name="DeJohn S.M."/>
            <person name="Dobson M.N."/>
            <person name="Draughn A.N."/>
            <person name="Duncan A."/>
            <person name="Flippo K.C."/>
            <person name="Gentry B.L."/>
            <person name="Temple D.K."/>
            <person name="Claughton R."/>
            <person name="Riley T."/>
            <person name="Yancie K."/>
            <person name="Brown C."/>
            <person name="Monti D.L."/>
            <person name="Garlena R.A."/>
            <person name="Russell D.A."/>
            <person name="Pope W.H."/>
            <person name="Jacobs-Sera D."/>
            <person name="Hatfull G.F."/>
        </authorList>
    </citation>
    <scope>NUCLEOTIDE SEQUENCE [LARGE SCALE GENOMIC DNA]</scope>
</reference>
<name>A0A514DJG5_9CAUD</name>
<evidence type="ECO:0000259" key="10">
    <source>
        <dbReference type="PROSITE" id="PS51898"/>
    </source>
</evidence>
<evidence type="ECO:0000256" key="5">
    <source>
        <dbReference type="ARBA" id="ARBA00022908"/>
    </source>
</evidence>
<dbReference type="Gene3D" id="1.10.150.130">
    <property type="match status" value="1"/>
</dbReference>
<dbReference type="PANTHER" id="PTHR30349:SF64">
    <property type="entry name" value="PROPHAGE INTEGRASE INTD-RELATED"/>
    <property type="match status" value="1"/>
</dbReference>
<keyword evidence="8" id="KW-1179">Viral genome integration</keyword>
<dbReference type="PROSITE" id="PS51898">
    <property type="entry name" value="TYR_RECOMBINASE"/>
    <property type="match status" value="1"/>
</dbReference>
<sequence>MSVQRRPKKGNPPGGGRPKWVVRYRDPTGKEHSETFTYDRYKTPEKAAYARDAEIKTALRMGTWTDPTHGQVLISTLATAWKDQADTTGTRKVRAYLSRNLGDLAATPVGQVNTVMVRAWLGQLRSGRPWVDGCEGLAASTRSSLMSQLKAMLNQAVADGMIPTNPAAPVQEPRPATKVTWEDVPTPEEVRLMIKTARDGGKKKRGADGKPTWVRKDPALAAAIVASAATGMRPGEVAGLDAAVIDVRRRSIAVIAQADEKGGGLRPLKTKEAGRRHLRVDQATLDVLSGLMGASTSGRLFVNHSGKPWSGHTYAYKFAHLRDYLGLRGALTPNSLRHFHATELMRAGVSPKTVQHRLGHTSSKLTHDVYSHFAPADDDVAADVFAGLMSGEGQVRDGGRHLRVV</sequence>
<keyword evidence="6" id="KW-0238">DNA-binding</keyword>
<accession>A0A514DJG5</accession>
<comment type="similarity">
    <text evidence="1">Belongs to the 'phage' integrase family.</text>
</comment>